<gene>
    <name evidence="2" type="ORF">HHI36_000388</name>
</gene>
<dbReference type="EMBL" id="JABFTP020000185">
    <property type="protein sequence ID" value="KAL3285868.1"/>
    <property type="molecule type" value="Genomic_DNA"/>
</dbReference>
<name>A0ABD2P4G3_9CUCU</name>
<dbReference type="Proteomes" id="UP001516400">
    <property type="component" value="Unassembled WGS sequence"/>
</dbReference>
<reference evidence="2 3" key="1">
    <citation type="journal article" date="2021" name="BMC Biol.">
        <title>Horizontally acquired antibacterial genes associated with adaptive radiation of ladybird beetles.</title>
        <authorList>
            <person name="Li H.S."/>
            <person name="Tang X.F."/>
            <person name="Huang Y.H."/>
            <person name="Xu Z.Y."/>
            <person name="Chen M.L."/>
            <person name="Du X.Y."/>
            <person name="Qiu B.Y."/>
            <person name="Chen P.T."/>
            <person name="Zhang W."/>
            <person name="Slipinski A."/>
            <person name="Escalona H.E."/>
            <person name="Waterhouse R.M."/>
            <person name="Zwick A."/>
            <person name="Pang H."/>
        </authorList>
    </citation>
    <scope>NUCLEOTIDE SEQUENCE [LARGE SCALE GENOMIC DNA]</scope>
    <source>
        <strain evidence="2">SYSU2018</strain>
    </source>
</reference>
<keyword evidence="3" id="KW-1185">Reference proteome</keyword>
<proteinExistence type="predicted"/>
<protein>
    <submittedName>
        <fullName evidence="2">Uncharacterized protein</fullName>
    </submittedName>
</protein>
<evidence type="ECO:0000256" key="1">
    <source>
        <dbReference type="SAM" id="MobiDB-lite"/>
    </source>
</evidence>
<comment type="caution">
    <text evidence="2">The sequence shown here is derived from an EMBL/GenBank/DDBJ whole genome shotgun (WGS) entry which is preliminary data.</text>
</comment>
<evidence type="ECO:0000313" key="2">
    <source>
        <dbReference type="EMBL" id="KAL3285868.1"/>
    </source>
</evidence>
<accession>A0ABD2P4G3</accession>
<sequence length="231" mass="25699">MCVLCILTVIILWTLRLRGVRRKGFRLGFLAGKENRTAYLNRGLNIRAFQPCRSGSPSQKIFSRRTKRISDVIPTNKDSDHQVESAAQTPGPNSLEAAGGEYVAVSCEIPQSRSITPSNEPYAARDKTQSYNFQNANSEVTYAELSIARPSSLGTCRNGVSRSEHSKNRDDPTIYAQIDHEKKAHPQKTSLMSPLVSPVSSLFPVTKPTFHQREVITIRTPLMGHQQESCV</sequence>
<feature type="region of interest" description="Disordered" evidence="1">
    <location>
        <begin position="74"/>
        <end position="93"/>
    </location>
</feature>
<evidence type="ECO:0000313" key="3">
    <source>
        <dbReference type="Proteomes" id="UP001516400"/>
    </source>
</evidence>
<organism evidence="2 3">
    <name type="scientific">Cryptolaemus montrouzieri</name>
    <dbReference type="NCBI Taxonomy" id="559131"/>
    <lineage>
        <taxon>Eukaryota</taxon>
        <taxon>Metazoa</taxon>
        <taxon>Ecdysozoa</taxon>
        <taxon>Arthropoda</taxon>
        <taxon>Hexapoda</taxon>
        <taxon>Insecta</taxon>
        <taxon>Pterygota</taxon>
        <taxon>Neoptera</taxon>
        <taxon>Endopterygota</taxon>
        <taxon>Coleoptera</taxon>
        <taxon>Polyphaga</taxon>
        <taxon>Cucujiformia</taxon>
        <taxon>Coccinelloidea</taxon>
        <taxon>Coccinellidae</taxon>
        <taxon>Scymninae</taxon>
        <taxon>Scymnini</taxon>
        <taxon>Cryptolaemus</taxon>
    </lineage>
</organism>
<dbReference type="AlphaFoldDB" id="A0ABD2P4G3"/>